<dbReference type="Gene3D" id="3.50.50.60">
    <property type="entry name" value="FAD/NAD(P)-binding domain"/>
    <property type="match status" value="1"/>
</dbReference>
<evidence type="ECO:0000313" key="2">
    <source>
        <dbReference type="EMBL" id="EMI22110.1"/>
    </source>
</evidence>
<reference evidence="2 3" key="1">
    <citation type="journal article" date="2013" name="Mar. Genomics">
        <title>Expression of sulfatases in Rhodopirellula baltica and the diversity of sulfatases in the genus Rhodopirellula.</title>
        <authorList>
            <person name="Wegner C.E."/>
            <person name="Richter-Heitmann T."/>
            <person name="Klindworth A."/>
            <person name="Klockow C."/>
            <person name="Richter M."/>
            <person name="Achstetter T."/>
            <person name="Glockner F.O."/>
            <person name="Harder J."/>
        </authorList>
    </citation>
    <scope>NUCLEOTIDE SEQUENCE [LARGE SCALE GENOMIC DNA]</scope>
    <source>
        <strain evidence="2 3">SM1</strain>
    </source>
</reference>
<dbReference type="EMBL" id="ANOG01000147">
    <property type="protein sequence ID" value="EMI22110.1"/>
    <property type="molecule type" value="Genomic_DNA"/>
</dbReference>
<organism evidence="2 3">
    <name type="scientific">Rhodopirellula maiorica SM1</name>
    <dbReference type="NCBI Taxonomy" id="1265738"/>
    <lineage>
        <taxon>Bacteria</taxon>
        <taxon>Pseudomonadati</taxon>
        <taxon>Planctomycetota</taxon>
        <taxon>Planctomycetia</taxon>
        <taxon>Pirellulales</taxon>
        <taxon>Pirellulaceae</taxon>
        <taxon>Novipirellula</taxon>
    </lineage>
</organism>
<dbReference type="Proteomes" id="UP000011991">
    <property type="component" value="Unassembled WGS sequence"/>
</dbReference>
<protein>
    <submittedName>
        <fullName evidence="2">Pyridine nucleotide-disulfide oxidoreductase, NAD-binding region domain protein</fullName>
        <ecNumber evidence="2">1.-.-.-</ecNumber>
    </submittedName>
</protein>
<dbReference type="OrthoDB" id="9773233at2"/>
<dbReference type="InterPro" id="IPR036188">
    <property type="entry name" value="FAD/NAD-bd_sf"/>
</dbReference>
<dbReference type="EC" id="1.-.-.-" evidence="2"/>
<gene>
    <name evidence="2" type="ORF">RMSM_00957</name>
</gene>
<dbReference type="SUPFAM" id="SSF51905">
    <property type="entry name" value="FAD/NAD(P)-binding domain"/>
    <property type="match status" value="1"/>
</dbReference>
<name>M5RS39_9BACT</name>
<dbReference type="AlphaFoldDB" id="M5RS39"/>
<dbReference type="GO" id="GO:0016491">
    <property type="term" value="F:oxidoreductase activity"/>
    <property type="evidence" value="ECO:0007669"/>
    <property type="project" value="UniProtKB-KW"/>
</dbReference>
<proteinExistence type="predicted"/>
<feature type="domain" description="FAD/NAD(P)-binding" evidence="1">
    <location>
        <begin position="9"/>
        <end position="47"/>
    </location>
</feature>
<sequence length="52" mass="5394">MNSEIATLDPPGSIAIVGAGPLGVEAALYGRFLGYNVSLIEARGRTFATRSL</sequence>
<comment type="caution">
    <text evidence="2">The sequence shown here is derived from an EMBL/GenBank/DDBJ whole genome shotgun (WGS) entry which is preliminary data.</text>
</comment>
<keyword evidence="2" id="KW-0560">Oxidoreductase</keyword>
<keyword evidence="3" id="KW-1185">Reference proteome</keyword>
<accession>M5RS39</accession>
<dbReference type="PATRIC" id="fig|1265738.3.peg.951"/>
<evidence type="ECO:0000313" key="3">
    <source>
        <dbReference type="Proteomes" id="UP000011991"/>
    </source>
</evidence>
<dbReference type="Pfam" id="PF07992">
    <property type="entry name" value="Pyr_redox_2"/>
    <property type="match status" value="1"/>
</dbReference>
<dbReference type="RefSeq" id="WP_008692147.1">
    <property type="nucleotide sequence ID" value="NZ_ANOG01000147.1"/>
</dbReference>
<dbReference type="InterPro" id="IPR023753">
    <property type="entry name" value="FAD/NAD-binding_dom"/>
</dbReference>
<evidence type="ECO:0000259" key="1">
    <source>
        <dbReference type="Pfam" id="PF07992"/>
    </source>
</evidence>